<dbReference type="InterPro" id="IPR012674">
    <property type="entry name" value="Calycin"/>
</dbReference>
<feature type="domain" description="Lipocalin/cytosolic fatty-acid binding" evidence="14">
    <location>
        <begin position="38"/>
        <end position="178"/>
    </location>
</feature>
<comment type="subcellular location">
    <subcellularLocation>
        <location evidence="1">Cell outer membrane</location>
    </subcellularLocation>
    <subcellularLocation>
        <location evidence="2">Membrane</location>
        <topology evidence="2">Lipid-anchor</topology>
    </subcellularLocation>
</comment>
<keyword evidence="5 13" id="KW-0732">Signal</keyword>
<evidence type="ECO:0000256" key="7">
    <source>
        <dbReference type="ARBA" id="ARBA00023136"/>
    </source>
</evidence>
<evidence type="ECO:0000313" key="16">
    <source>
        <dbReference type="Proteomes" id="UP000192980"/>
    </source>
</evidence>
<keyword evidence="16" id="KW-1185">Reference proteome</keyword>
<evidence type="ECO:0000256" key="10">
    <source>
        <dbReference type="ARBA" id="ARBA00023288"/>
    </source>
</evidence>
<evidence type="ECO:0000256" key="6">
    <source>
        <dbReference type="ARBA" id="ARBA00023121"/>
    </source>
</evidence>
<keyword evidence="8" id="KW-0564">Palmitate</keyword>
<evidence type="ECO:0000256" key="5">
    <source>
        <dbReference type="ARBA" id="ARBA00022729"/>
    </source>
</evidence>
<keyword evidence="9" id="KW-0998">Cell outer membrane</keyword>
<dbReference type="FunFam" id="2.40.128.20:FF:000002">
    <property type="entry name" value="Outer membrane lipoprotein Blc"/>
    <property type="match status" value="1"/>
</dbReference>
<organism evidence="15 16">
    <name type="scientific">Sphingobacterium psychroaquaticum</name>
    <dbReference type="NCBI Taxonomy" id="561061"/>
    <lineage>
        <taxon>Bacteria</taxon>
        <taxon>Pseudomonadati</taxon>
        <taxon>Bacteroidota</taxon>
        <taxon>Sphingobacteriia</taxon>
        <taxon>Sphingobacteriales</taxon>
        <taxon>Sphingobacteriaceae</taxon>
        <taxon>Sphingobacterium</taxon>
    </lineage>
</organism>
<dbReference type="Proteomes" id="UP000192980">
    <property type="component" value="Unassembled WGS sequence"/>
</dbReference>
<name>A0A1X7ICR6_9SPHI</name>
<dbReference type="PANTHER" id="PTHR10612">
    <property type="entry name" value="APOLIPOPROTEIN D"/>
    <property type="match status" value="1"/>
</dbReference>
<evidence type="ECO:0000256" key="11">
    <source>
        <dbReference type="ARBA" id="ARBA00057024"/>
    </source>
</evidence>
<dbReference type="GO" id="GO:0009279">
    <property type="term" value="C:cell outer membrane"/>
    <property type="evidence" value="ECO:0007669"/>
    <property type="project" value="UniProtKB-SubCell"/>
</dbReference>
<keyword evidence="6" id="KW-0446">Lipid-binding</keyword>
<dbReference type="PRINTS" id="PR01171">
    <property type="entry name" value="BCTLIPOCALIN"/>
</dbReference>
<dbReference type="PROSITE" id="PS00213">
    <property type="entry name" value="LIPOCALIN"/>
    <property type="match status" value="1"/>
</dbReference>
<dbReference type="PIRSF" id="PIRSF036893">
    <property type="entry name" value="Lipocalin_ApoD"/>
    <property type="match status" value="1"/>
</dbReference>
<feature type="chain" id="PRO_5013434129" description="Outer membrane lipoprotein Blc" evidence="13">
    <location>
        <begin position="23"/>
        <end position="190"/>
    </location>
</feature>
<keyword evidence="10 15" id="KW-0449">Lipoprotein</keyword>
<dbReference type="CDD" id="cd19438">
    <property type="entry name" value="lipocalin_Blc-like"/>
    <property type="match status" value="1"/>
</dbReference>
<evidence type="ECO:0000256" key="3">
    <source>
        <dbReference type="ARBA" id="ARBA00006889"/>
    </source>
</evidence>
<keyword evidence="7" id="KW-0472">Membrane</keyword>
<dbReference type="RefSeq" id="WP_085471547.1">
    <property type="nucleotide sequence ID" value="NZ_FXAU01000001.1"/>
</dbReference>
<protein>
    <recommendedName>
        <fullName evidence="12">Outer membrane lipoprotein Blc</fullName>
    </recommendedName>
</protein>
<dbReference type="OrthoDB" id="594739at2"/>
<comment type="similarity">
    <text evidence="3 13">Belongs to the calycin superfamily. Lipocalin family.</text>
</comment>
<sequence>MKNAHRITTYLFLISTVLAVFASCSSSKPEKAIPVTNFDINRYLGTWYEIARFDFRFEKDLDNTSAQYKLDDAGNVIVLNSGYNYKKNTWEKADGLAKFRGDKNTAALKVSFFGPFYSGYNVISMDDNYQYALIAGKNLDYLWILAREKTIPDDVKANFLKVAQEIGYDTNRLIWVKQDRTNNPYLQDRK</sequence>
<dbReference type="SUPFAM" id="SSF50814">
    <property type="entry name" value="Lipocalins"/>
    <property type="match status" value="1"/>
</dbReference>
<evidence type="ECO:0000256" key="8">
    <source>
        <dbReference type="ARBA" id="ARBA00023139"/>
    </source>
</evidence>
<dbReference type="STRING" id="561061.SAMN05660862_0689"/>
<evidence type="ECO:0000313" key="15">
    <source>
        <dbReference type="EMBL" id="SMG12411.1"/>
    </source>
</evidence>
<evidence type="ECO:0000256" key="13">
    <source>
        <dbReference type="PIRNR" id="PIRNR036893"/>
    </source>
</evidence>
<dbReference type="EMBL" id="FXAU01000001">
    <property type="protein sequence ID" value="SMG12411.1"/>
    <property type="molecule type" value="Genomic_DNA"/>
</dbReference>
<dbReference type="InterPro" id="IPR022272">
    <property type="entry name" value="Lipocalin_CS"/>
</dbReference>
<proteinExistence type="inferred from homology"/>
<gene>
    <name evidence="15" type="ORF">SAMN05660862_0689</name>
</gene>
<evidence type="ECO:0000256" key="1">
    <source>
        <dbReference type="ARBA" id="ARBA00004442"/>
    </source>
</evidence>
<evidence type="ECO:0000256" key="9">
    <source>
        <dbReference type="ARBA" id="ARBA00023237"/>
    </source>
</evidence>
<dbReference type="GO" id="GO:0008289">
    <property type="term" value="F:lipid binding"/>
    <property type="evidence" value="ECO:0007669"/>
    <property type="project" value="UniProtKB-KW"/>
</dbReference>
<comment type="function">
    <text evidence="11">Involved in the storage or transport of lipids necessary for membrane maintenance under stressful conditions. Displays a binding preference for lysophospholipids.</text>
</comment>
<dbReference type="InterPro" id="IPR022271">
    <property type="entry name" value="Lipocalin_ApoD"/>
</dbReference>
<evidence type="ECO:0000256" key="4">
    <source>
        <dbReference type="ARBA" id="ARBA00011738"/>
    </source>
</evidence>
<dbReference type="PANTHER" id="PTHR10612:SF34">
    <property type="entry name" value="APOLIPOPROTEIN D"/>
    <property type="match status" value="1"/>
</dbReference>
<reference evidence="15 16" key="1">
    <citation type="submission" date="2017-04" db="EMBL/GenBank/DDBJ databases">
        <authorList>
            <person name="Afonso C.L."/>
            <person name="Miller P.J."/>
            <person name="Scott M.A."/>
            <person name="Spackman E."/>
            <person name="Goraichik I."/>
            <person name="Dimitrov K.M."/>
            <person name="Suarez D.L."/>
            <person name="Swayne D.E."/>
        </authorList>
    </citation>
    <scope>NUCLEOTIDE SEQUENCE [LARGE SCALE GENOMIC DNA]</scope>
    <source>
        <strain evidence="15 16">DSM 22418</strain>
    </source>
</reference>
<evidence type="ECO:0000259" key="14">
    <source>
        <dbReference type="Pfam" id="PF08212"/>
    </source>
</evidence>
<dbReference type="Pfam" id="PF08212">
    <property type="entry name" value="Lipocalin_2"/>
    <property type="match status" value="1"/>
</dbReference>
<dbReference type="AlphaFoldDB" id="A0A1X7ICR6"/>
<dbReference type="Gene3D" id="2.40.128.20">
    <property type="match status" value="1"/>
</dbReference>
<dbReference type="InterPro" id="IPR002446">
    <property type="entry name" value="Lipocalin_bac"/>
</dbReference>
<comment type="subunit">
    <text evidence="4">Homodimer.</text>
</comment>
<dbReference type="InterPro" id="IPR000566">
    <property type="entry name" value="Lipocln_cytosolic_FA-bd_dom"/>
</dbReference>
<evidence type="ECO:0000256" key="12">
    <source>
        <dbReference type="ARBA" id="ARBA00071217"/>
    </source>
</evidence>
<dbReference type="InterPro" id="IPR047202">
    <property type="entry name" value="Lipocalin_Blc-like_dom"/>
</dbReference>
<dbReference type="GO" id="GO:0006950">
    <property type="term" value="P:response to stress"/>
    <property type="evidence" value="ECO:0007669"/>
    <property type="project" value="UniProtKB-ARBA"/>
</dbReference>
<accession>A0A1X7ICR6</accession>
<dbReference type="PROSITE" id="PS51257">
    <property type="entry name" value="PROKAR_LIPOPROTEIN"/>
    <property type="match status" value="1"/>
</dbReference>
<feature type="signal peptide" evidence="13">
    <location>
        <begin position="1"/>
        <end position="22"/>
    </location>
</feature>
<evidence type="ECO:0000256" key="2">
    <source>
        <dbReference type="ARBA" id="ARBA00004635"/>
    </source>
</evidence>